<dbReference type="AlphaFoldDB" id="A0A498J8C4"/>
<dbReference type="SMART" id="SM00829">
    <property type="entry name" value="PKS_ER"/>
    <property type="match status" value="1"/>
</dbReference>
<dbReference type="FunFam" id="3.40.50.720:FF:000022">
    <property type="entry name" value="Cinnamyl alcohol dehydrogenase"/>
    <property type="match status" value="1"/>
</dbReference>
<comment type="similarity">
    <text evidence="4">Belongs to the UPF0496 family.</text>
</comment>
<dbReference type="Pfam" id="PF05055">
    <property type="entry name" value="DUF677"/>
    <property type="match status" value="1"/>
</dbReference>
<keyword evidence="7 11" id="KW-0862">Zinc</keyword>
<keyword evidence="5 12" id="KW-0812">Transmembrane</keyword>
<evidence type="ECO:0000256" key="10">
    <source>
        <dbReference type="ARBA" id="ARBA00023136"/>
    </source>
</evidence>
<evidence type="ECO:0000256" key="6">
    <source>
        <dbReference type="ARBA" id="ARBA00022723"/>
    </source>
</evidence>
<reference evidence="14 15" key="1">
    <citation type="submission" date="2018-10" db="EMBL/GenBank/DDBJ databases">
        <title>A high-quality apple genome assembly.</title>
        <authorList>
            <person name="Hu J."/>
        </authorList>
    </citation>
    <scope>NUCLEOTIDE SEQUENCE [LARGE SCALE GENOMIC DNA]</scope>
    <source>
        <strain evidence="15">cv. HFTH1</strain>
        <tissue evidence="14">Young leaf</tissue>
    </source>
</reference>
<comment type="caution">
    <text evidence="14">The sequence shown here is derived from an EMBL/GenBank/DDBJ whole genome shotgun (WGS) entry which is preliminary data.</text>
</comment>
<feature type="domain" description="Enoyl reductase (ER)" evidence="13">
    <location>
        <begin position="19"/>
        <end position="356"/>
    </location>
</feature>
<dbReference type="SUPFAM" id="SSF51735">
    <property type="entry name" value="NAD(P)-binding Rossmann-fold domains"/>
    <property type="match status" value="1"/>
</dbReference>
<comment type="cofactor">
    <cofactor evidence="1 11">
        <name>Zn(2+)</name>
        <dbReference type="ChEBI" id="CHEBI:29105"/>
    </cofactor>
</comment>
<dbReference type="InterPro" id="IPR047109">
    <property type="entry name" value="CAD-like"/>
</dbReference>
<dbReference type="Pfam" id="PF00107">
    <property type="entry name" value="ADH_zinc_N"/>
    <property type="match status" value="1"/>
</dbReference>
<evidence type="ECO:0000256" key="8">
    <source>
        <dbReference type="ARBA" id="ARBA00022989"/>
    </source>
</evidence>
<dbReference type="PROSITE" id="PS00059">
    <property type="entry name" value="ADH_ZINC"/>
    <property type="match status" value="1"/>
</dbReference>
<dbReference type="EMBL" id="RDQH01000334">
    <property type="protein sequence ID" value="RXH91065.1"/>
    <property type="molecule type" value="Genomic_DNA"/>
</dbReference>
<evidence type="ECO:0000256" key="1">
    <source>
        <dbReference type="ARBA" id="ARBA00001947"/>
    </source>
</evidence>
<evidence type="ECO:0000313" key="15">
    <source>
        <dbReference type="Proteomes" id="UP000290289"/>
    </source>
</evidence>
<evidence type="ECO:0000256" key="12">
    <source>
        <dbReference type="SAM" id="Phobius"/>
    </source>
</evidence>
<keyword evidence="8 12" id="KW-1133">Transmembrane helix</keyword>
<dbReference type="GO" id="GO:0016616">
    <property type="term" value="F:oxidoreductase activity, acting on the CH-OH group of donors, NAD or NADP as acceptor"/>
    <property type="evidence" value="ECO:0007669"/>
    <property type="project" value="InterPro"/>
</dbReference>
<proteinExistence type="inferred from homology"/>
<dbReference type="STRING" id="3750.A0A498J8C4"/>
<dbReference type="InterPro" id="IPR013154">
    <property type="entry name" value="ADH-like_N"/>
</dbReference>
<dbReference type="Gene3D" id="3.40.50.720">
    <property type="entry name" value="NAD(P)-binding Rossmann-like Domain"/>
    <property type="match status" value="1"/>
</dbReference>
<name>A0A498J8C4_MALDO</name>
<evidence type="ECO:0000256" key="5">
    <source>
        <dbReference type="ARBA" id="ARBA00022692"/>
    </source>
</evidence>
<dbReference type="InterPro" id="IPR013149">
    <property type="entry name" value="ADH-like_C"/>
</dbReference>
<evidence type="ECO:0000259" key="13">
    <source>
        <dbReference type="SMART" id="SM00829"/>
    </source>
</evidence>
<dbReference type="InterPro" id="IPR007749">
    <property type="entry name" value="DUF677"/>
</dbReference>
<sequence length="737" mass="81709">MAQTTPNHTQTVSGWAAYDSSGKITPFVFKRRENGINDVTIKILYCGICHTDLHHAKNDWGITMYPVVPGHEITGLVTKVGSNVKEFKEGDRVGVGCLAATCLECEFCKSSQENYCDQVQFTYNGIFWDGSITYGGYSKMLVADHRYVVRIPDNLPLDAAAPLLCAGVTVFAPLKDHNLHKTTGTKIGVVGLGGLGHVAVKFGKAFGHHVTVISTSPAKEKEAKEHLGADDFLVSTDPQQLQAGFISKGKRTLDFILNTVSAKHSLGPILELLKVNGTMVVVGAPDQPFELPSFPLIFGKRAVKGSVIGGISETAEMMDLCGKHNITCDIELTTPDKINEALDRVAKNDVRYRFVIDIAAGSKKDNVGGNSFSSKLNVKEEYLEVFRTKSYVEMWDRVHGQLPSARLSSSSSSLPPNLFSDRSEYLLEPRQETLKNIVDKEGINLHHLLTDYFEASLDACHICDVLLRSMHQTRAENRHTKKLLLKLSRRVRILNNDNIDITDDKQCLAIFGELGTFARAKNPLSIVSPGQFRDIHDSYAALFNRLTLKHKKVRRAAKRNRICKKVGEVGLVLSHTALLISWLVFAIHSMIGIVVAPALMACSLGLCVRKMDSAAEWLNARFPESHGKQLDVAAQGVYILINDFDTMSRMVRRLHNEVEHRKVVAGICVRSVRSIITTSNGGSASNFDIFKKVVREFHASEASFLEQLEELEEHIYLCLLTINRSRRLVIQEILAST</sequence>
<dbReference type="InterPro" id="IPR020843">
    <property type="entry name" value="ER"/>
</dbReference>
<protein>
    <recommendedName>
        <fullName evidence="13">Enoyl reductase (ER) domain-containing protein</fullName>
    </recommendedName>
</protein>
<keyword evidence="9" id="KW-0560">Oxidoreductase</keyword>
<dbReference type="GO" id="GO:0016020">
    <property type="term" value="C:membrane"/>
    <property type="evidence" value="ECO:0007669"/>
    <property type="project" value="UniProtKB-SubCell"/>
</dbReference>
<dbReference type="InterPro" id="IPR036291">
    <property type="entry name" value="NAD(P)-bd_dom_sf"/>
</dbReference>
<keyword evidence="10 12" id="KW-0472">Membrane</keyword>
<dbReference type="CDD" id="cd05283">
    <property type="entry name" value="CAD1"/>
    <property type="match status" value="1"/>
</dbReference>
<accession>A0A498J8C4</accession>
<comment type="subcellular location">
    <subcellularLocation>
        <location evidence="2">Membrane</location>
    </subcellularLocation>
</comment>
<dbReference type="InterPro" id="IPR002328">
    <property type="entry name" value="ADH_Zn_CS"/>
</dbReference>
<dbReference type="SUPFAM" id="SSF50129">
    <property type="entry name" value="GroES-like"/>
    <property type="match status" value="1"/>
</dbReference>
<keyword evidence="6 11" id="KW-0479">Metal-binding</keyword>
<dbReference type="GO" id="GO:0009809">
    <property type="term" value="P:lignin biosynthetic process"/>
    <property type="evidence" value="ECO:0007669"/>
    <property type="project" value="UniProtKB-ARBA"/>
</dbReference>
<evidence type="ECO:0000256" key="3">
    <source>
        <dbReference type="ARBA" id="ARBA00008072"/>
    </source>
</evidence>
<dbReference type="FunFam" id="3.90.180.10:FF:000004">
    <property type="entry name" value="probable cinnamyl alcohol dehydrogenase"/>
    <property type="match status" value="1"/>
</dbReference>
<evidence type="ECO:0000313" key="14">
    <source>
        <dbReference type="EMBL" id="RXH91065.1"/>
    </source>
</evidence>
<dbReference type="PANTHER" id="PTHR42683">
    <property type="entry name" value="ALDEHYDE REDUCTASE"/>
    <property type="match status" value="1"/>
</dbReference>
<organism evidence="14 15">
    <name type="scientific">Malus domestica</name>
    <name type="common">Apple</name>
    <name type="synonym">Pyrus malus</name>
    <dbReference type="NCBI Taxonomy" id="3750"/>
    <lineage>
        <taxon>Eukaryota</taxon>
        <taxon>Viridiplantae</taxon>
        <taxon>Streptophyta</taxon>
        <taxon>Embryophyta</taxon>
        <taxon>Tracheophyta</taxon>
        <taxon>Spermatophyta</taxon>
        <taxon>Magnoliopsida</taxon>
        <taxon>eudicotyledons</taxon>
        <taxon>Gunneridae</taxon>
        <taxon>Pentapetalae</taxon>
        <taxon>rosids</taxon>
        <taxon>fabids</taxon>
        <taxon>Rosales</taxon>
        <taxon>Rosaceae</taxon>
        <taxon>Amygdaloideae</taxon>
        <taxon>Maleae</taxon>
        <taxon>Malus</taxon>
    </lineage>
</organism>
<comment type="similarity">
    <text evidence="3 11">Belongs to the zinc-containing alcohol dehydrogenase family.</text>
</comment>
<evidence type="ECO:0000256" key="4">
    <source>
        <dbReference type="ARBA" id="ARBA00009074"/>
    </source>
</evidence>
<evidence type="ECO:0000256" key="11">
    <source>
        <dbReference type="RuleBase" id="RU361277"/>
    </source>
</evidence>
<dbReference type="GO" id="GO:0008270">
    <property type="term" value="F:zinc ion binding"/>
    <property type="evidence" value="ECO:0007669"/>
    <property type="project" value="InterPro"/>
</dbReference>
<gene>
    <name evidence="14" type="ORF">DVH24_020088</name>
</gene>
<evidence type="ECO:0000256" key="9">
    <source>
        <dbReference type="ARBA" id="ARBA00023002"/>
    </source>
</evidence>
<dbReference type="Pfam" id="PF08240">
    <property type="entry name" value="ADH_N"/>
    <property type="match status" value="1"/>
</dbReference>
<evidence type="ECO:0000256" key="7">
    <source>
        <dbReference type="ARBA" id="ARBA00022833"/>
    </source>
</evidence>
<feature type="transmembrane region" description="Helical" evidence="12">
    <location>
        <begin position="582"/>
        <end position="608"/>
    </location>
</feature>
<keyword evidence="15" id="KW-1185">Reference proteome</keyword>
<evidence type="ECO:0000256" key="2">
    <source>
        <dbReference type="ARBA" id="ARBA00004370"/>
    </source>
</evidence>
<dbReference type="Gene3D" id="3.90.180.10">
    <property type="entry name" value="Medium-chain alcohol dehydrogenases, catalytic domain"/>
    <property type="match status" value="1"/>
</dbReference>
<dbReference type="InterPro" id="IPR011032">
    <property type="entry name" value="GroES-like_sf"/>
</dbReference>
<dbReference type="Proteomes" id="UP000290289">
    <property type="component" value="Chromosome 8"/>
</dbReference>